<dbReference type="AlphaFoldDB" id="C4WJY8"/>
<evidence type="ECO:0000313" key="1">
    <source>
        <dbReference type="EMBL" id="EEQ96898.1"/>
    </source>
</evidence>
<comment type="caution">
    <text evidence="1">The sequence shown here is derived from an EMBL/GenBank/DDBJ whole genome shotgun (WGS) entry which is preliminary data.</text>
</comment>
<proteinExistence type="predicted"/>
<dbReference type="HOGENOM" id="CLU_3082441_0_0_5"/>
<accession>C4WJY8</accession>
<name>C4WJY8_9HYPH</name>
<gene>
    <name evidence="1" type="ORF">OINT_1002371</name>
</gene>
<reference evidence="1 2" key="1">
    <citation type="submission" date="2009-05" db="EMBL/GenBank/DDBJ databases">
        <authorList>
            <person name="Setubal J.C."/>
            <person name="Boyle S."/>
            <person name="Crasta O.R."/>
            <person name="Gillespie J.J."/>
            <person name="Kenyon R.W."/>
            <person name="Lu J."/>
            <person name="Mane S."/>
            <person name="Nagrani S."/>
            <person name="Shallom J.M."/>
            <person name="Shallom S."/>
            <person name="Shukla M."/>
            <person name="Snyder E.E."/>
            <person name="Sobral B.W."/>
            <person name="Wattam A.R."/>
            <person name="Will R."/>
            <person name="Williams K."/>
            <person name="Yoo H."/>
            <person name="Munk C."/>
            <person name="Tapia R."/>
            <person name="Green L."/>
            <person name="Rogers Y."/>
            <person name="Detter J.C."/>
            <person name="Bruce D."/>
            <person name="Brettin T.S."/>
            <person name="Tsolis R."/>
        </authorList>
    </citation>
    <scope>NUCLEOTIDE SEQUENCE [LARGE SCALE GENOMIC DNA]</scope>
    <source>
        <strain evidence="1 2">LMG 3301</strain>
    </source>
</reference>
<dbReference type="EMBL" id="ACQA01000001">
    <property type="protein sequence ID" value="EEQ96898.1"/>
    <property type="molecule type" value="Genomic_DNA"/>
</dbReference>
<dbReference type="Proteomes" id="UP000004386">
    <property type="component" value="Unassembled WGS sequence"/>
</dbReference>
<evidence type="ECO:0000313" key="2">
    <source>
        <dbReference type="Proteomes" id="UP000004386"/>
    </source>
</evidence>
<protein>
    <submittedName>
        <fullName evidence="1">Uncharacterized protein</fullName>
    </submittedName>
</protein>
<sequence length="52" mass="6000">MRSVYAEKSVHWTDFYSRFDAVDNAMKKILRAVPTALFQLETLQLPALRPSS</sequence>
<organism evidence="1 2">
    <name type="scientific">Brucella intermedia LMG 3301</name>
    <dbReference type="NCBI Taxonomy" id="641118"/>
    <lineage>
        <taxon>Bacteria</taxon>
        <taxon>Pseudomonadati</taxon>
        <taxon>Pseudomonadota</taxon>
        <taxon>Alphaproteobacteria</taxon>
        <taxon>Hyphomicrobiales</taxon>
        <taxon>Brucellaceae</taxon>
        <taxon>Brucella/Ochrobactrum group</taxon>
        <taxon>Brucella</taxon>
    </lineage>
</organism>